<gene>
    <name evidence="2" type="ORF">HINF_LOCUS38748</name>
    <name evidence="1" type="ORF">HINF_LOCUS53050</name>
</gene>
<evidence type="ECO:0000313" key="2">
    <source>
        <dbReference type="EMBL" id="CAL6041095.1"/>
    </source>
</evidence>
<organism evidence="1">
    <name type="scientific">Hexamita inflata</name>
    <dbReference type="NCBI Taxonomy" id="28002"/>
    <lineage>
        <taxon>Eukaryota</taxon>
        <taxon>Metamonada</taxon>
        <taxon>Diplomonadida</taxon>
        <taxon>Hexamitidae</taxon>
        <taxon>Hexamitinae</taxon>
        <taxon>Hexamita</taxon>
    </lineage>
</organism>
<dbReference type="Proteomes" id="UP001642409">
    <property type="component" value="Unassembled WGS sequence"/>
</dbReference>
<sequence>MLLFIGRLQLYLGYIYRIYDQYDHIILVFISCGKVHVRNLLIVVSIFLYFRQTSYFYCDILVKRQYIRQIYLLSLVQFPVNVLFSSKIGKNPKKRLKTAVGQIYTAVVKTVETVVLGFTNNPSFAANHIFLVFRRSQSVSTSLLNF</sequence>
<reference evidence="1" key="1">
    <citation type="submission" date="2023-06" db="EMBL/GenBank/DDBJ databases">
        <authorList>
            <person name="Kurt Z."/>
        </authorList>
    </citation>
    <scope>NUCLEOTIDE SEQUENCE</scope>
</reference>
<reference evidence="2 3" key="2">
    <citation type="submission" date="2024-07" db="EMBL/GenBank/DDBJ databases">
        <authorList>
            <person name="Akdeniz Z."/>
        </authorList>
    </citation>
    <scope>NUCLEOTIDE SEQUENCE [LARGE SCALE GENOMIC DNA]</scope>
</reference>
<dbReference type="EMBL" id="CAXDID020000148">
    <property type="protein sequence ID" value="CAL6041095.1"/>
    <property type="molecule type" value="Genomic_DNA"/>
</dbReference>
<dbReference type="AlphaFoldDB" id="A0AA86RCM4"/>
<protein>
    <submittedName>
        <fullName evidence="2">Hypothetical_protein</fullName>
    </submittedName>
</protein>
<proteinExistence type="predicted"/>
<evidence type="ECO:0000313" key="3">
    <source>
        <dbReference type="Proteomes" id="UP001642409"/>
    </source>
</evidence>
<keyword evidence="3" id="KW-1185">Reference proteome</keyword>
<dbReference type="EMBL" id="CATOUU010000990">
    <property type="protein sequence ID" value="CAI9965405.1"/>
    <property type="molecule type" value="Genomic_DNA"/>
</dbReference>
<name>A0AA86RCM4_9EUKA</name>
<evidence type="ECO:0000313" key="1">
    <source>
        <dbReference type="EMBL" id="CAI9965405.1"/>
    </source>
</evidence>
<accession>A0AA86RCM4</accession>
<comment type="caution">
    <text evidence="1">The sequence shown here is derived from an EMBL/GenBank/DDBJ whole genome shotgun (WGS) entry which is preliminary data.</text>
</comment>